<comment type="caution">
    <text evidence="9">The sequence shown here is derived from an EMBL/GenBank/DDBJ whole genome shotgun (WGS) entry which is preliminary data.</text>
</comment>
<keyword evidence="5" id="KW-0788">Thiol protease</keyword>
<comment type="similarity">
    <text evidence="1">Belongs to the peptidase C40 family.</text>
</comment>
<dbReference type="PANTHER" id="PTHR34858">
    <property type="entry name" value="CYSO-CYSTEINE PEPTIDASE"/>
    <property type="match status" value="1"/>
</dbReference>
<evidence type="ECO:0000259" key="8">
    <source>
        <dbReference type="PROSITE" id="PS51935"/>
    </source>
</evidence>
<dbReference type="SUPFAM" id="SSF54001">
    <property type="entry name" value="Cysteine proteinases"/>
    <property type="match status" value="1"/>
</dbReference>
<dbReference type="Gene3D" id="3.90.1720.10">
    <property type="entry name" value="endopeptidase domain like (from Nostoc punctiforme)"/>
    <property type="match status" value="1"/>
</dbReference>
<dbReference type="Proteomes" id="UP000323910">
    <property type="component" value="Unassembled WGS sequence"/>
</dbReference>
<evidence type="ECO:0000256" key="5">
    <source>
        <dbReference type="ARBA" id="ARBA00022807"/>
    </source>
</evidence>
<dbReference type="InterPro" id="IPR028090">
    <property type="entry name" value="JAB_dom_prok"/>
</dbReference>
<keyword evidence="3" id="KW-0479">Metal-binding</keyword>
<name>A0ABY3P6F2_9ENTR</name>
<organism evidence="9 10">
    <name type="scientific">Lelliottia nimipressuralis</name>
    <dbReference type="NCBI Taxonomy" id="69220"/>
    <lineage>
        <taxon>Bacteria</taxon>
        <taxon>Pseudomonadati</taxon>
        <taxon>Pseudomonadota</taxon>
        <taxon>Gammaproteobacteria</taxon>
        <taxon>Enterobacterales</taxon>
        <taxon>Enterobacteriaceae</taxon>
        <taxon>Lelliottia</taxon>
    </lineage>
</organism>
<reference evidence="9 10" key="1">
    <citation type="submission" date="2019-08" db="EMBL/GenBank/DDBJ databases">
        <title>The draft genome of Lelliottia nimipressuralis strain CICC 24156.</title>
        <authorList>
            <person name="Wu W."/>
            <person name="Feng Y."/>
            <person name="Zong Z."/>
        </authorList>
    </citation>
    <scope>NUCLEOTIDE SEQUENCE [LARGE SCALE GENOMIC DNA]</scope>
    <source>
        <strain evidence="9 10">CICC 24156</strain>
    </source>
</reference>
<evidence type="ECO:0000256" key="7">
    <source>
        <dbReference type="ARBA" id="ARBA00023049"/>
    </source>
</evidence>
<keyword evidence="4" id="KW-0378">Hydrolase</keyword>
<proteinExistence type="inferred from homology"/>
<dbReference type="Gene3D" id="3.40.140.10">
    <property type="entry name" value="Cytidine Deaminase, domain 2"/>
    <property type="match status" value="1"/>
</dbReference>
<evidence type="ECO:0000256" key="3">
    <source>
        <dbReference type="ARBA" id="ARBA00022723"/>
    </source>
</evidence>
<evidence type="ECO:0000256" key="2">
    <source>
        <dbReference type="ARBA" id="ARBA00022670"/>
    </source>
</evidence>
<dbReference type="InterPro" id="IPR038765">
    <property type="entry name" value="Papain-like_cys_pep_sf"/>
</dbReference>
<evidence type="ECO:0000313" key="10">
    <source>
        <dbReference type="Proteomes" id="UP000323910"/>
    </source>
</evidence>
<dbReference type="EMBL" id="VTFR01000002">
    <property type="protein sequence ID" value="TYT35012.1"/>
    <property type="molecule type" value="Genomic_DNA"/>
</dbReference>
<keyword evidence="7" id="KW-0482">Metalloprotease</keyword>
<keyword evidence="10" id="KW-1185">Reference proteome</keyword>
<gene>
    <name evidence="9" type="ORF">FZO59_05125</name>
</gene>
<evidence type="ECO:0000256" key="6">
    <source>
        <dbReference type="ARBA" id="ARBA00022833"/>
    </source>
</evidence>
<dbReference type="SUPFAM" id="SSF102712">
    <property type="entry name" value="JAB1/MPN domain"/>
    <property type="match status" value="1"/>
</dbReference>
<dbReference type="InterPro" id="IPR000064">
    <property type="entry name" value="NLP_P60_dom"/>
</dbReference>
<feature type="domain" description="NlpC/P60" evidence="8">
    <location>
        <begin position="71"/>
        <end position="234"/>
    </location>
</feature>
<dbReference type="InterPro" id="IPR000555">
    <property type="entry name" value="JAMM/MPN+_dom"/>
</dbReference>
<sequence length="244" mass="28375">MRKRLMDTIRKHVAAEYPKEACGVIVEASTGQKYIPCRNVANDPTETFTLSPNDRRAAEKQGEIIMVIHSHPDVTRLVPSEFDRIQCDWSGIEWGIMSWPDGDFCTISPREDRDYVGRQWLLGYADCWSLIREYYQREHGVAVGDYSVDYEWWVGGKENRYDVNWEREGFYEVPVNQMQPGDMIMMQVSAPVTNHAAIYLGDNQMLHHMFGQLSTRVPYGKYYRDRTVRVVRHKGVNLEKNADS</sequence>
<protein>
    <submittedName>
        <fullName evidence="9">Peptidase P60</fullName>
    </submittedName>
</protein>
<dbReference type="SMART" id="SM00232">
    <property type="entry name" value="JAB_MPN"/>
    <property type="match status" value="1"/>
</dbReference>
<keyword evidence="6" id="KW-0862">Zinc</keyword>
<dbReference type="InterPro" id="IPR051929">
    <property type="entry name" value="VirAsm_ModProt"/>
</dbReference>
<dbReference type="Pfam" id="PF00877">
    <property type="entry name" value="NLPC_P60"/>
    <property type="match status" value="1"/>
</dbReference>
<dbReference type="PROSITE" id="PS51935">
    <property type="entry name" value="NLPC_P60"/>
    <property type="match status" value="1"/>
</dbReference>
<dbReference type="PANTHER" id="PTHR34858:SF1">
    <property type="entry name" value="CYSO-CYSTEINE PEPTIDASE"/>
    <property type="match status" value="1"/>
</dbReference>
<evidence type="ECO:0000313" key="9">
    <source>
        <dbReference type="EMBL" id="TYT35012.1"/>
    </source>
</evidence>
<evidence type="ECO:0000256" key="1">
    <source>
        <dbReference type="ARBA" id="ARBA00007074"/>
    </source>
</evidence>
<accession>A0ABY3P6F2</accession>
<keyword evidence="2" id="KW-0645">Protease</keyword>
<dbReference type="RefSeq" id="WP_129036211.1">
    <property type="nucleotide sequence ID" value="NZ_SDDX01000028.1"/>
</dbReference>
<dbReference type="Pfam" id="PF14464">
    <property type="entry name" value="Prok-JAB"/>
    <property type="match status" value="1"/>
</dbReference>
<evidence type="ECO:0000256" key="4">
    <source>
        <dbReference type="ARBA" id="ARBA00022801"/>
    </source>
</evidence>
<dbReference type="CDD" id="cd08073">
    <property type="entry name" value="MPN_NLPC_P60"/>
    <property type="match status" value="1"/>
</dbReference>